<feature type="region of interest" description="Disordered" evidence="3">
    <location>
        <begin position="268"/>
        <end position="386"/>
    </location>
</feature>
<proteinExistence type="predicted"/>
<feature type="compositionally biased region" description="Basic and acidic residues" evidence="3">
    <location>
        <begin position="287"/>
        <end position="301"/>
    </location>
</feature>
<dbReference type="AlphaFoldDB" id="A0ABC8YCR1"/>
<dbReference type="Proteomes" id="UP001497457">
    <property type="component" value="Chromosome 16b"/>
</dbReference>
<protein>
    <recommendedName>
        <fullName evidence="4">WRC domain-containing protein</fullName>
    </recommendedName>
</protein>
<evidence type="ECO:0000259" key="4">
    <source>
        <dbReference type="PROSITE" id="PS51667"/>
    </source>
</evidence>
<feature type="region of interest" description="Disordered" evidence="3">
    <location>
        <begin position="128"/>
        <end position="160"/>
    </location>
</feature>
<evidence type="ECO:0000313" key="6">
    <source>
        <dbReference type="Proteomes" id="UP001497457"/>
    </source>
</evidence>
<feature type="region of interest" description="Disordered" evidence="3">
    <location>
        <begin position="27"/>
        <end position="60"/>
    </location>
</feature>
<comment type="caution">
    <text evidence="2">Lacks conserved residue(s) required for the propagation of feature annotation.</text>
</comment>
<dbReference type="PANTHER" id="PTHR34680:SF3">
    <property type="entry name" value="EXPRESSED PROTEIN"/>
    <property type="match status" value="1"/>
</dbReference>
<feature type="domain" description="WRC" evidence="4">
    <location>
        <begin position="166"/>
        <end position="210"/>
    </location>
</feature>
<keyword evidence="6" id="KW-1185">Reference proteome</keyword>
<reference evidence="6" key="1">
    <citation type="submission" date="2024-06" db="EMBL/GenBank/DDBJ databases">
        <authorList>
            <person name="Ryan C."/>
        </authorList>
    </citation>
    <scope>NUCLEOTIDE SEQUENCE [LARGE SCALE GENOMIC DNA]</scope>
</reference>
<gene>
    <name evidence="5" type="ORF">URODEC1_LOCUS33409</name>
</gene>
<dbReference type="EMBL" id="OZ075126">
    <property type="protein sequence ID" value="CAL4942123.1"/>
    <property type="molecule type" value="Genomic_DNA"/>
</dbReference>
<dbReference type="PANTHER" id="PTHR34680">
    <property type="entry name" value="EXPRESSED PROTEIN"/>
    <property type="match status" value="1"/>
</dbReference>
<reference evidence="5 6" key="2">
    <citation type="submission" date="2024-10" db="EMBL/GenBank/DDBJ databases">
        <authorList>
            <person name="Ryan C."/>
        </authorList>
    </citation>
    <scope>NUCLEOTIDE SEQUENCE [LARGE SCALE GENOMIC DNA]</scope>
</reference>
<evidence type="ECO:0000313" key="5">
    <source>
        <dbReference type="EMBL" id="CAL4942123.1"/>
    </source>
</evidence>
<sequence length="386" mass="41894">MRIRRNAARTLGSAASAAAPLLDAAPQSDLLKTPPPPHLAPCSARESRGGGSFSSLDSASGKCCDFNRSCWDVIDELDGSDPQAEDELLDKYLVHATSWLFSAIVPAVSAEKKELAADTAQLQPEVVKKAAMSSKGKKSQEGGQAKKNLKVGQAKKNAKIKQEEGGAELWSCKKNDGKGWRCPRKVSRPDSLCDYHFVQQRYYWNPDFALTMEEGTAKKKKAPLQAALKPSTGSKQPRKKKKKPSTDFNATEGFYYYAGFGFRSKRHCRSSSVDDSVPTKQEEEEDSIKKEEEQEQPKDSSHPSQVEADEGHGDDQTAARGDAPICDDDISGIAGADEVSSDNDCDEICVAGSSMDGNGDPQASNGGSERKIRRKPVKARSIMSLM</sequence>
<evidence type="ECO:0000256" key="1">
    <source>
        <dbReference type="ARBA" id="ARBA00023242"/>
    </source>
</evidence>
<evidence type="ECO:0000256" key="3">
    <source>
        <dbReference type="SAM" id="MobiDB-lite"/>
    </source>
</evidence>
<keyword evidence="1" id="KW-0539">Nucleus</keyword>
<dbReference type="PROSITE" id="PS51667">
    <property type="entry name" value="WRC"/>
    <property type="match status" value="1"/>
</dbReference>
<name>A0ABC8YCR1_9POAL</name>
<evidence type="ECO:0000256" key="2">
    <source>
        <dbReference type="PROSITE-ProRule" id="PRU01002"/>
    </source>
</evidence>
<organism evidence="5 6">
    <name type="scientific">Urochloa decumbens</name>
    <dbReference type="NCBI Taxonomy" id="240449"/>
    <lineage>
        <taxon>Eukaryota</taxon>
        <taxon>Viridiplantae</taxon>
        <taxon>Streptophyta</taxon>
        <taxon>Embryophyta</taxon>
        <taxon>Tracheophyta</taxon>
        <taxon>Spermatophyta</taxon>
        <taxon>Magnoliopsida</taxon>
        <taxon>Liliopsida</taxon>
        <taxon>Poales</taxon>
        <taxon>Poaceae</taxon>
        <taxon>PACMAD clade</taxon>
        <taxon>Panicoideae</taxon>
        <taxon>Panicodae</taxon>
        <taxon>Paniceae</taxon>
        <taxon>Melinidinae</taxon>
        <taxon>Urochloa</taxon>
    </lineage>
</organism>
<accession>A0ABC8YCR1</accession>
<dbReference type="InterPro" id="IPR014977">
    <property type="entry name" value="WRC_dom"/>
</dbReference>
<feature type="region of interest" description="Disordered" evidence="3">
    <location>
        <begin position="219"/>
        <end position="247"/>
    </location>
</feature>
<dbReference type="Pfam" id="PF08879">
    <property type="entry name" value="WRC"/>
    <property type="match status" value="1"/>
</dbReference>